<dbReference type="PRINTS" id="PR00377">
    <property type="entry name" value="IMPHPHTASES"/>
</dbReference>
<dbReference type="GO" id="GO:0006020">
    <property type="term" value="P:inositol metabolic process"/>
    <property type="evidence" value="ECO:0007669"/>
    <property type="project" value="TreeGrafter"/>
</dbReference>
<dbReference type="GO" id="GO:0046872">
    <property type="term" value="F:metal ion binding"/>
    <property type="evidence" value="ECO:0007669"/>
    <property type="project" value="UniProtKB-KW"/>
</dbReference>
<dbReference type="KEGG" id="ams:AMIS_53380"/>
<gene>
    <name evidence="2" type="ordered locus">AMIS_53380</name>
</gene>
<feature type="binding site" evidence="1">
    <location>
        <position position="59"/>
    </location>
    <ligand>
        <name>Mg(2+)</name>
        <dbReference type="ChEBI" id="CHEBI:18420"/>
        <label>1</label>
        <note>catalytic</note>
    </ligand>
</feature>
<dbReference type="PATRIC" id="fig|512565.3.peg.5332"/>
<dbReference type="PANTHER" id="PTHR20854:SF4">
    <property type="entry name" value="INOSITOL-1-MONOPHOSPHATASE-RELATED"/>
    <property type="match status" value="1"/>
</dbReference>
<dbReference type="Gene3D" id="3.40.190.80">
    <property type="match status" value="1"/>
</dbReference>
<dbReference type="InterPro" id="IPR000760">
    <property type="entry name" value="Inositol_monophosphatase-like"/>
</dbReference>
<dbReference type="AlphaFoldDB" id="I0HC21"/>
<sequence length="235" mass="24408">MVAELPRELKSDGSVVTAADRAVETAIRAVLGAARPGDAVLGEEHGATGGDAGRRWIIDPIDGTALFVEGDDRWLVLVALEDQGAITAAVAVVPAQARLWWAGLGTGAYEGSVRDGRIADATRIRVADGPSPALGACTLGVVPDWGRAPAAALIERAQERPWALHPPLLVARGDLDLGAQTSGQIWDFAATSLIVTEAGGCYARFDGGDRPGPGASIYARSPELRDEALKMVNAV</sequence>
<dbReference type="SUPFAM" id="SSF56655">
    <property type="entry name" value="Carbohydrate phosphatase"/>
    <property type="match status" value="1"/>
</dbReference>
<dbReference type="PANTHER" id="PTHR20854">
    <property type="entry name" value="INOSITOL MONOPHOSPHATASE"/>
    <property type="match status" value="1"/>
</dbReference>
<dbReference type="eggNOG" id="COG0483">
    <property type="taxonomic scope" value="Bacteria"/>
</dbReference>
<feature type="binding site" evidence="1">
    <location>
        <position position="43"/>
    </location>
    <ligand>
        <name>Mg(2+)</name>
        <dbReference type="ChEBI" id="CHEBI:18420"/>
        <label>1</label>
        <note>catalytic</note>
    </ligand>
</feature>
<evidence type="ECO:0000313" key="2">
    <source>
        <dbReference type="EMBL" id="BAL90558.1"/>
    </source>
</evidence>
<organism evidence="2 3">
    <name type="scientific">Actinoplanes missouriensis (strain ATCC 14538 / DSM 43046 / CBS 188.64 / JCM 3121 / NBRC 102363 / NCIMB 12654 / NRRL B-3342 / UNCC 431)</name>
    <dbReference type="NCBI Taxonomy" id="512565"/>
    <lineage>
        <taxon>Bacteria</taxon>
        <taxon>Bacillati</taxon>
        <taxon>Actinomycetota</taxon>
        <taxon>Actinomycetes</taxon>
        <taxon>Micromonosporales</taxon>
        <taxon>Micromonosporaceae</taxon>
        <taxon>Actinoplanes</taxon>
    </lineage>
</organism>
<dbReference type="Proteomes" id="UP000007882">
    <property type="component" value="Chromosome"/>
</dbReference>
<dbReference type="STRING" id="512565.AMIS_53380"/>
<evidence type="ECO:0000256" key="1">
    <source>
        <dbReference type="PIRSR" id="PIRSR600760-2"/>
    </source>
</evidence>
<dbReference type="GO" id="GO:0007165">
    <property type="term" value="P:signal transduction"/>
    <property type="evidence" value="ECO:0007669"/>
    <property type="project" value="TreeGrafter"/>
</dbReference>
<dbReference type="Pfam" id="PF00459">
    <property type="entry name" value="Inositol_P"/>
    <property type="match status" value="1"/>
</dbReference>
<keyword evidence="3" id="KW-1185">Reference proteome</keyword>
<dbReference type="GO" id="GO:0008934">
    <property type="term" value="F:inositol monophosphate 1-phosphatase activity"/>
    <property type="evidence" value="ECO:0007669"/>
    <property type="project" value="TreeGrafter"/>
</dbReference>
<keyword evidence="1" id="KW-0479">Metal-binding</keyword>
<proteinExistence type="predicted"/>
<dbReference type="HOGENOM" id="CLU_044118_4_0_11"/>
<reference evidence="2 3" key="1">
    <citation type="submission" date="2012-02" db="EMBL/GenBank/DDBJ databases">
        <title>Complete genome sequence of Actinoplanes missouriensis 431 (= NBRC 102363).</title>
        <authorList>
            <person name="Ohnishi Y."/>
            <person name="Ishikawa J."/>
            <person name="Sekine M."/>
            <person name="Hosoyama A."/>
            <person name="Harada T."/>
            <person name="Narita H."/>
            <person name="Hata T."/>
            <person name="Konno Y."/>
            <person name="Tutikane K."/>
            <person name="Fujita N."/>
            <person name="Horinouchi S."/>
            <person name="Hayakawa M."/>
        </authorList>
    </citation>
    <scope>NUCLEOTIDE SEQUENCE [LARGE SCALE GENOMIC DNA]</scope>
    <source>
        <strain evidence="3">ATCC 14538 / DSM 43046 / CBS 188.64 / JCM 3121 / NBRC 102363 / NCIMB 12654 / NRRL B-3342 / UNCC 431</strain>
    </source>
</reference>
<dbReference type="Gene3D" id="3.30.540.10">
    <property type="entry name" value="Fructose-1,6-Bisphosphatase, subunit A, domain 1"/>
    <property type="match status" value="1"/>
</dbReference>
<feature type="binding site" evidence="1">
    <location>
        <position position="187"/>
    </location>
    <ligand>
        <name>Mg(2+)</name>
        <dbReference type="ChEBI" id="CHEBI:18420"/>
        <label>1</label>
        <note>catalytic</note>
    </ligand>
</feature>
<protein>
    <submittedName>
        <fullName evidence="2">Putative histidinol-phosphate phosphatase</fullName>
    </submittedName>
</protein>
<accession>I0HC21</accession>
<comment type="cofactor">
    <cofactor evidence="1">
        <name>Mg(2+)</name>
        <dbReference type="ChEBI" id="CHEBI:18420"/>
    </cofactor>
</comment>
<name>I0HC21_ACTM4</name>
<feature type="binding site" evidence="1">
    <location>
        <position position="61"/>
    </location>
    <ligand>
        <name>Mg(2+)</name>
        <dbReference type="ChEBI" id="CHEBI:18420"/>
        <label>1</label>
        <note>catalytic</note>
    </ligand>
</feature>
<keyword evidence="1" id="KW-0460">Magnesium</keyword>
<evidence type="ECO:0000313" key="3">
    <source>
        <dbReference type="Proteomes" id="UP000007882"/>
    </source>
</evidence>
<feature type="binding site" evidence="1">
    <location>
        <position position="62"/>
    </location>
    <ligand>
        <name>Mg(2+)</name>
        <dbReference type="ChEBI" id="CHEBI:18420"/>
        <label>1</label>
        <note>catalytic</note>
    </ligand>
</feature>
<dbReference type="EMBL" id="AP012319">
    <property type="protein sequence ID" value="BAL90558.1"/>
    <property type="molecule type" value="Genomic_DNA"/>
</dbReference>